<feature type="non-terminal residue" evidence="2">
    <location>
        <position position="1"/>
    </location>
</feature>
<evidence type="ECO:0000256" key="1">
    <source>
        <dbReference type="SAM" id="MobiDB-lite"/>
    </source>
</evidence>
<accession>A0A6J4S4D7</accession>
<reference evidence="2" key="1">
    <citation type="submission" date="2020-02" db="EMBL/GenBank/DDBJ databases">
        <authorList>
            <person name="Meier V. D."/>
        </authorList>
    </citation>
    <scope>NUCLEOTIDE SEQUENCE</scope>
    <source>
        <strain evidence="2">AVDCRST_MAG17</strain>
    </source>
</reference>
<evidence type="ECO:0000313" key="2">
    <source>
        <dbReference type="EMBL" id="CAA9482525.1"/>
    </source>
</evidence>
<dbReference type="EMBL" id="CADCVV010000016">
    <property type="protein sequence ID" value="CAA9482525.1"/>
    <property type="molecule type" value="Genomic_DNA"/>
</dbReference>
<protein>
    <submittedName>
        <fullName evidence="2">Uncharacterized protein</fullName>
    </submittedName>
</protein>
<organism evidence="2">
    <name type="scientific">uncultured Solirubrobacterales bacterium</name>
    <dbReference type="NCBI Taxonomy" id="768556"/>
    <lineage>
        <taxon>Bacteria</taxon>
        <taxon>Bacillati</taxon>
        <taxon>Actinomycetota</taxon>
        <taxon>Thermoleophilia</taxon>
        <taxon>Solirubrobacterales</taxon>
        <taxon>environmental samples</taxon>
    </lineage>
</organism>
<feature type="region of interest" description="Disordered" evidence="1">
    <location>
        <begin position="46"/>
        <end position="86"/>
    </location>
</feature>
<gene>
    <name evidence="2" type="ORF">AVDCRST_MAG17-265</name>
</gene>
<feature type="region of interest" description="Disordered" evidence="1">
    <location>
        <begin position="1"/>
        <end position="24"/>
    </location>
</feature>
<feature type="non-terminal residue" evidence="2">
    <location>
        <position position="86"/>
    </location>
</feature>
<name>A0A6J4S4D7_9ACTN</name>
<proteinExistence type="predicted"/>
<dbReference type="AlphaFoldDB" id="A0A6J4S4D7"/>
<sequence>AQGRCRRGPGRPRDPPGARGARAAARVRVDLGHRQHLPALLAWLLPPGGRRRGQASRGSEEGVLRSCSSSSSASRRRTAAPVSLPV</sequence>
<feature type="compositionally biased region" description="Basic residues" evidence="1">
    <location>
        <begin position="1"/>
        <end position="10"/>
    </location>
</feature>